<gene>
    <name evidence="4" type="ORF">AE618_25025</name>
</gene>
<proteinExistence type="predicted"/>
<dbReference type="NCBIfam" id="NF005079">
    <property type="entry name" value="PRK06508.1"/>
    <property type="match status" value="1"/>
</dbReference>
<keyword evidence="5" id="KW-1185">Reference proteome</keyword>
<keyword evidence="2" id="KW-0597">Phosphoprotein</keyword>
<protein>
    <submittedName>
        <fullName evidence="4">Acyl carrier protein</fullName>
    </submittedName>
</protein>
<dbReference type="PROSITE" id="PS00012">
    <property type="entry name" value="PHOSPHOPANTETHEINE"/>
    <property type="match status" value="1"/>
</dbReference>
<sequence length="93" mass="10139">MSATFETVAGIISETCDIPREKITPESHAIADLGIDSLAFLDIAFAIDKAFGIKLPLEQWTQEVNEGKAPAEQYFVLENLCKRIDDLVAAKAA</sequence>
<dbReference type="InterPro" id="IPR036736">
    <property type="entry name" value="ACP-like_sf"/>
</dbReference>
<comment type="caution">
    <text evidence="4">The sequence shown here is derived from an EMBL/GenBank/DDBJ whole genome shotgun (WGS) entry which is preliminary data.</text>
</comment>
<dbReference type="Proteomes" id="UP000037822">
    <property type="component" value="Unassembled WGS sequence"/>
</dbReference>
<evidence type="ECO:0000313" key="4">
    <source>
        <dbReference type="EMBL" id="KPH75038.1"/>
    </source>
</evidence>
<evidence type="ECO:0000256" key="2">
    <source>
        <dbReference type="ARBA" id="ARBA00022553"/>
    </source>
</evidence>
<dbReference type="PATRIC" id="fig|1526658.3.peg.2399"/>
<dbReference type="InterPro" id="IPR006162">
    <property type="entry name" value="Ppantetheine_attach_site"/>
</dbReference>
<dbReference type="InterPro" id="IPR009081">
    <property type="entry name" value="PP-bd_ACP"/>
</dbReference>
<dbReference type="Gene3D" id="1.10.1200.10">
    <property type="entry name" value="ACP-like"/>
    <property type="match status" value="1"/>
</dbReference>
<dbReference type="Pfam" id="PF00550">
    <property type="entry name" value="PP-binding"/>
    <property type="match status" value="1"/>
</dbReference>
<dbReference type="SUPFAM" id="SSF47336">
    <property type="entry name" value="ACP-like"/>
    <property type="match status" value="1"/>
</dbReference>
<dbReference type="OrthoDB" id="9809025at2"/>
<name>A0A0N1EZ78_9HYPH</name>
<keyword evidence="1" id="KW-0596">Phosphopantetheine</keyword>
<organism evidence="4 5">
    <name type="scientific">Bosea vaviloviae</name>
    <dbReference type="NCBI Taxonomy" id="1526658"/>
    <lineage>
        <taxon>Bacteria</taxon>
        <taxon>Pseudomonadati</taxon>
        <taxon>Pseudomonadota</taxon>
        <taxon>Alphaproteobacteria</taxon>
        <taxon>Hyphomicrobiales</taxon>
        <taxon>Boseaceae</taxon>
        <taxon>Bosea</taxon>
    </lineage>
</organism>
<dbReference type="PROSITE" id="PS50075">
    <property type="entry name" value="CARRIER"/>
    <property type="match status" value="1"/>
</dbReference>
<dbReference type="AlphaFoldDB" id="A0A0N1EZ78"/>
<reference evidence="4 5" key="1">
    <citation type="submission" date="2015-07" db="EMBL/GenBank/DDBJ databases">
        <title>Whole genome sequencing of Bosea vaviloviae isolated from cave pool.</title>
        <authorList>
            <person name="Tan N.E.H."/>
            <person name="Lee Y.P."/>
            <person name="Gan H.M."/>
            <person name="Barton H."/>
            <person name="Savka M.A."/>
        </authorList>
    </citation>
    <scope>NUCLEOTIDE SEQUENCE [LARGE SCALE GENOMIC DNA]</scope>
    <source>
        <strain evidence="4 5">SD260</strain>
    </source>
</reference>
<dbReference type="RefSeq" id="WP_054211782.1">
    <property type="nucleotide sequence ID" value="NZ_LGSZ01000080.1"/>
</dbReference>
<evidence type="ECO:0000256" key="1">
    <source>
        <dbReference type="ARBA" id="ARBA00022450"/>
    </source>
</evidence>
<feature type="domain" description="Carrier" evidence="3">
    <location>
        <begin position="2"/>
        <end position="88"/>
    </location>
</feature>
<evidence type="ECO:0000259" key="3">
    <source>
        <dbReference type="PROSITE" id="PS50075"/>
    </source>
</evidence>
<evidence type="ECO:0000313" key="5">
    <source>
        <dbReference type="Proteomes" id="UP000037822"/>
    </source>
</evidence>
<dbReference type="EMBL" id="LGSZ01000080">
    <property type="protein sequence ID" value="KPH75038.1"/>
    <property type="molecule type" value="Genomic_DNA"/>
</dbReference>
<accession>A0A0N1EZ78</accession>